<name>A0A0M8ZS98_9HYME</name>
<proteinExistence type="predicted"/>
<dbReference type="OrthoDB" id="5837849at2759"/>
<keyword evidence="1" id="KW-0732">Signal</keyword>
<gene>
    <name evidence="2" type="ORF">WN51_04441</name>
</gene>
<feature type="chain" id="PRO_5005830712" evidence="1">
    <location>
        <begin position="24"/>
        <end position="63"/>
    </location>
</feature>
<protein>
    <submittedName>
        <fullName evidence="2">Uncharacterized protein</fullName>
    </submittedName>
</protein>
<dbReference type="AlphaFoldDB" id="A0A0M8ZS98"/>
<evidence type="ECO:0000313" key="3">
    <source>
        <dbReference type="Proteomes" id="UP000053105"/>
    </source>
</evidence>
<evidence type="ECO:0000256" key="1">
    <source>
        <dbReference type="SAM" id="SignalP"/>
    </source>
</evidence>
<evidence type="ECO:0000313" key="2">
    <source>
        <dbReference type="EMBL" id="KOX69927.1"/>
    </source>
</evidence>
<dbReference type="Proteomes" id="UP000053105">
    <property type="component" value="Unassembled WGS sequence"/>
</dbReference>
<dbReference type="STRING" id="166423.A0A0M8ZS98"/>
<accession>A0A0M8ZS98</accession>
<feature type="signal peptide" evidence="1">
    <location>
        <begin position="1"/>
        <end position="23"/>
    </location>
</feature>
<keyword evidence="3" id="KW-1185">Reference proteome</keyword>
<sequence>MKLANEFIFILSHMFAIILIVHCEYENFFEDTSDSEELIDPHSFFYDKYSKTVPNDIKMNMYV</sequence>
<organism evidence="2 3">
    <name type="scientific">Melipona quadrifasciata</name>
    <dbReference type="NCBI Taxonomy" id="166423"/>
    <lineage>
        <taxon>Eukaryota</taxon>
        <taxon>Metazoa</taxon>
        <taxon>Ecdysozoa</taxon>
        <taxon>Arthropoda</taxon>
        <taxon>Hexapoda</taxon>
        <taxon>Insecta</taxon>
        <taxon>Pterygota</taxon>
        <taxon>Neoptera</taxon>
        <taxon>Endopterygota</taxon>
        <taxon>Hymenoptera</taxon>
        <taxon>Apocrita</taxon>
        <taxon>Aculeata</taxon>
        <taxon>Apoidea</taxon>
        <taxon>Anthophila</taxon>
        <taxon>Apidae</taxon>
        <taxon>Melipona</taxon>
    </lineage>
</organism>
<dbReference type="EMBL" id="KQ435878">
    <property type="protein sequence ID" value="KOX69927.1"/>
    <property type="molecule type" value="Genomic_DNA"/>
</dbReference>
<reference evidence="2 3" key="1">
    <citation type="submission" date="2015-07" db="EMBL/GenBank/DDBJ databases">
        <title>The genome of Melipona quadrifasciata.</title>
        <authorList>
            <person name="Pan H."/>
            <person name="Kapheim K."/>
        </authorList>
    </citation>
    <scope>NUCLEOTIDE SEQUENCE [LARGE SCALE GENOMIC DNA]</scope>
    <source>
        <strain evidence="2">0111107301</strain>
        <tissue evidence="2">Whole body</tissue>
    </source>
</reference>